<evidence type="ECO:0000256" key="7">
    <source>
        <dbReference type="ARBA" id="ARBA00022989"/>
    </source>
</evidence>
<keyword evidence="3" id="KW-0813">Transport</keyword>
<dbReference type="SUPFAM" id="SSF90112">
    <property type="entry name" value="Neurotransmitter-gated ion-channel transmembrane pore"/>
    <property type="match status" value="1"/>
</dbReference>
<protein>
    <submittedName>
        <fullName evidence="16">Uncharacterized protein</fullName>
    </submittedName>
</protein>
<dbReference type="Proteomes" id="UP000835052">
    <property type="component" value="Unassembled WGS sequence"/>
</dbReference>
<dbReference type="SUPFAM" id="SSF63712">
    <property type="entry name" value="Nicotinic receptor ligand binding domain-like"/>
    <property type="match status" value="1"/>
</dbReference>
<organism evidence="16 17">
    <name type="scientific">Caenorhabditis auriculariae</name>
    <dbReference type="NCBI Taxonomy" id="2777116"/>
    <lineage>
        <taxon>Eukaryota</taxon>
        <taxon>Metazoa</taxon>
        <taxon>Ecdysozoa</taxon>
        <taxon>Nematoda</taxon>
        <taxon>Chromadorea</taxon>
        <taxon>Rhabditida</taxon>
        <taxon>Rhabditina</taxon>
        <taxon>Rhabditomorpha</taxon>
        <taxon>Rhabditoidea</taxon>
        <taxon>Rhabditidae</taxon>
        <taxon>Peloderinae</taxon>
        <taxon>Caenorhabditis</taxon>
    </lineage>
</organism>
<keyword evidence="17" id="KW-1185">Reference proteome</keyword>
<dbReference type="InterPro" id="IPR006201">
    <property type="entry name" value="Neur_channel"/>
</dbReference>
<feature type="domain" description="Neurotransmitter-gated ion-channel transmembrane" evidence="15">
    <location>
        <begin position="485"/>
        <end position="584"/>
    </location>
</feature>
<dbReference type="Gene3D" id="2.70.170.10">
    <property type="entry name" value="Neurotransmitter-gated ion-channel ligand-binding domain"/>
    <property type="match status" value="1"/>
</dbReference>
<keyword evidence="4" id="KW-1003">Cell membrane</keyword>
<dbReference type="InterPro" id="IPR036719">
    <property type="entry name" value="Neuro-gated_channel_TM_sf"/>
</dbReference>
<evidence type="ECO:0000256" key="9">
    <source>
        <dbReference type="ARBA" id="ARBA00023136"/>
    </source>
</evidence>
<evidence type="ECO:0000256" key="13">
    <source>
        <dbReference type="SAM" id="SignalP"/>
    </source>
</evidence>
<evidence type="ECO:0000256" key="3">
    <source>
        <dbReference type="ARBA" id="ARBA00022448"/>
    </source>
</evidence>
<evidence type="ECO:0000256" key="1">
    <source>
        <dbReference type="ARBA" id="ARBA00004141"/>
    </source>
</evidence>
<name>A0A8S1H6K7_9PELO</name>
<evidence type="ECO:0000256" key="10">
    <source>
        <dbReference type="ARBA" id="ARBA00023303"/>
    </source>
</evidence>
<comment type="subcellular location">
    <subcellularLocation>
        <location evidence="2">Cell membrane</location>
    </subcellularLocation>
    <subcellularLocation>
        <location evidence="1">Membrane</location>
        <topology evidence="1">Multi-pass membrane protein</topology>
    </subcellularLocation>
</comment>
<keyword evidence="10" id="KW-0407">Ion channel</keyword>
<feature type="transmembrane region" description="Helical" evidence="12">
    <location>
        <begin position="540"/>
        <end position="563"/>
    </location>
</feature>
<dbReference type="Pfam" id="PF02932">
    <property type="entry name" value="Neur_chan_memb"/>
    <property type="match status" value="1"/>
</dbReference>
<dbReference type="GO" id="GO:0005230">
    <property type="term" value="F:extracellular ligand-gated monoatomic ion channel activity"/>
    <property type="evidence" value="ECO:0007669"/>
    <property type="project" value="InterPro"/>
</dbReference>
<dbReference type="GO" id="GO:0005886">
    <property type="term" value="C:plasma membrane"/>
    <property type="evidence" value="ECO:0007669"/>
    <property type="project" value="UniProtKB-SubCell"/>
</dbReference>
<evidence type="ECO:0000313" key="17">
    <source>
        <dbReference type="Proteomes" id="UP000835052"/>
    </source>
</evidence>
<dbReference type="Gene3D" id="1.20.58.390">
    <property type="entry name" value="Neurotransmitter-gated ion-channel transmembrane domain"/>
    <property type="match status" value="1"/>
</dbReference>
<evidence type="ECO:0000256" key="8">
    <source>
        <dbReference type="ARBA" id="ARBA00023065"/>
    </source>
</evidence>
<evidence type="ECO:0000256" key="6">
    <source>
        <dbReference type="ARBA" id="ARBA00022729"/>
    </source>
</evidence>
<dbReference type="Pfam" id="PF02931">
    <property type="entry name" value="Neur_chan_LBD"/>
    <property type="match status" value="1"/>
</dbReference>
<dbReference type="InterPro" id="IPR038050">
    <property type="entry name" value="Neuro_actylchol_rec"/>
</dbReference>
<dbReference type="InterPro" id="IPR036734">
    <property type="entry name" value="Neur_chan_lig-bd_sf"/>
</dbReference>
<reference evidence="16" key="1">
    <citation type="submission" date="2020-10" db="EMBL/GenBank/DDBJ databases">
        <authorList>
            <person name="Kikuchi T."/>
        </authorList>
    </citation>
    <scope>NUCLEOTIDE SEQUENCE</scope>
    <source>
        <strain evidence="16">NKZ352</strain>
    </source>
</reference>
<feature type="region of interest" description="Disordered" evidence="11">
    <location>
        <begin position="101"/>
        <end position="124"/>
    </location>
</feature>
<sequence>MRFFLLLVILINSSLVAIDTGSIKVKVRFENISEQRQKEIFRQLKVRAFSSQSETYEIESKGQDTSQPPSASREPRLYEIYSLRAPSRSLFLNALRRWKSPEKSDEDEKPKDKAKKDEKLEDEAEKTETFLDDYKLFYDGTSRTFILRSNSGKVVSTTLPPDQNLTEVFAQNESNTTEEEQVLLKEVHEEEKPTVDGRVGPDFEIFETAVVKKSAIQRELVHTWSVDKHMMEREEFAVDISHEDSVVWRERLQNISILERREANAHRDYGSSYIMPVLNSVNYDNTTLPLAFSDIPVSVSVAFNVLYLANFDSQLMEFSIDLEMEFSWFDMRLANNYTKPIRIREKPIIDQIWRPDPYIVNSKYSYLHYVSFPNVRMRITPQGLVTYTMRVSSVCNCFMRFCLYPHDRQTCDMKISSIAYSREFLQFYWHSTPVRFQSKITLPELHVTRITTEGCSVEGKLINSSCLRMVFALERDSARFVVEKYIPSTLAMMFAWVAPYVPYNYEDVRIITPITVLLTLVQMEKGDKEIRTSYLTSIDVWFAAMKSFTVLSLLESLCVMALIKRSRAMDKNAQKAANEFEKAMCQAEGRRLNRLYHRVDSVCRFASPIVFVVFFVYYVLFVAQGADDCLQL</sequence>
<evidence type="ECO:0000256" key="12">
    <source>
        <dbReference type="SAM" id="Phobius"/>
    </source>
</evidence>
<keyword evidence="6 13" id="KW-0732">Signal</keyword>
<evidence type="ECO:0000313" key="16">
    <source>
        <dbReference type="EMBL" id="CAD6191309.1"/>
    </source>
</evidence>
<gene>
    <name evidence="16" type="ORF">CAUJ_LOCUS7228</name>
</gene>
<evidence type="ECO:0000259" key="15">
    <source>
        <dbReference type="Pfam" id="PF02932"/>
    </source>
</evidence>
<feature type="domain" description="Neurotransmitter-gated ion-channel ligand-binding" evidence="14">
    <location>
        <begin position="282"/>
        <end position="446"/>
    </location>
</feature>
<feature type="signal peptide" evidence="13">
    <location>
        <begin position="1"/>
        <end position="17"/>
    </location>
</feature>
<dbReference type="PROSITE" id="PS00236">
    <property type="entry name" value="NEUROTR_ION_CHANNEL"/>
    <property type="match status" value="1"/>
</dbReference>
<keyword evidence="5 12" id="KW-0812">Transmembrane</keyword>
<evidence type="ECO:0000259" key="14">
    <source>
        <dbReference type="Pfam" id="PF02931"/>
    </source>
</evidence>
<feature type="chain" id="PRO_5035873288" evidence="13">
    <location>
        <begin position="18"/>
        <end position="632"/>
    </location>
</feature>
<dbReference type="GO" id="GO:0004888">
    <property type="term" value="F:transmembrane signaling receptor activity"/>
    <property type="evidence" value="ECO:0007669"/>
    <property type="project" value="InterPro"/>
</dbReference>
<evidence type="ECO:0000256" key="2">
    <source>
        <dbReference type="ARBA" id="ARBA00004236"/>
    </source>
</evidence>
<evidence type="ECO:0000256" key="4">
    <source>
        <dbReference type="ARBA" id="ARBA00022475"/>
    </source>
</evidence>
<accession>A0A8S1H6K7</accession>
<dbReference type="InterPro" id="IPR006029">
    <property type="entry name" value="Neurotrans-gated_channel_TM"/>
</dbReference>
<comment type="caution">
    <text evidence="16">The sequence shown here is derived from an EMBL/GenBank/DDBJ whole genome shotgun (WGS) entry which is preliminary data.</text>
</comment>
<dbReference type="EMBL" id="CAJGYM010000020">
    <property type="protein sequence ID" value="CAD6191309.1"/>
    <property type="molecule type" value="Genomic_DNA"/>
</dbReference>
<proteinExistence type="predicted"/>
<evidence type="ECO:0000256" key="11">
    <source>
        <dbReference type="SAM" id="MobiDB-lite"/>
    </source>
</evidence>
<keyword evidence="7 12" id="KW-1133">Transmembrane helix</keyword>
<feature type="transmembrane region" description="Helical" evidence="12">
    <location>
        <begin position="601"/>
        <end position="623"/>
    </location>
</feature>
<dbReference type="CDD" id="cd18987">
    <property type="entry name" value="LGIC_ECD_anion"/>
    <property type="match status" value="1"/>
</dbReference>
<dbReference type="PRINTS" id="PR00253">
    <property type="entry name" value="GABAARECEPTR"/>
</dbReference>
<dbReference type="AlphaFoldDB" id="A0A8S1H6K7"/>
<dbReference type="InterPro" id="IPR018000">
    <property type="entry name" value="Neurotransmitter_ion_chnl_CS"/>
</dbReference>
<keyword evidence="9 12" id="KW-0472">Membrane</keyword>
<dbReference type="InterPro" id="IPR006202">
    <property type="entry name" value="Neur_chan_lig-bd"/>
</dbReference>
<evidence type="ECO:0000256" key="5">
    <source>
        <dbReference type="ARBA" id="ARBA00022692"/>
    </source>
</evidence>
<dbReference type="InterPro" id="IPR006028">
    <property type="entry name" value="GABAA/Glycine_rcpt"/>
</dbReference>
<dbReference type="OrthoDB" id="203862at2759"/>
<feature type="compositionally biased region" description="Basic and acidic residues" evidence="11">
    <location>
        <begin position="101"/>
        <end position="119"/>
    </location>
</feature>
<keyword evidence="8" id="KW-0406">Ion transport</keyword>
<dbReference type="PANTHER" id="PTHR18945">
    <property type="entry name" value="NEUROTRANSMITTER GATED ION CHANNEL"/>
    <property type="match status" value="1"/>
</dbReference>